<evidence type="ECO:0000313" key="2">
    <source>
        <dbReference type="Proteomes" id="UP000019131"/>
    </source>
</evidence>
<evidence type="ECO:0000313" key="1">
    <source>
        <dbReference type="EMBL" id="GAE86122.1"/>
    </source>
</evidence>
<organism evidence="1 2">
    <name type="scientific">Bacteroides reticulotermitis JCM 10512</name>
    <dbReference type="NCBI Taxonomy" id="1445607"/>
    <lineage>
        <taxon>Bacteria</taxon>
        <taxon>Pseudomonadati</taxon>
        <taxon>Bacteroidota</taxon>
        <taxon>Bacteroidia</taxon>
        <taxon>Bacteroidales</taxon>
        <taxon>Bacteroidaceae</taxon>
        <taxon>Bacteroides</taxon>
    </lineage>
</organism>
<dbReference type="EMBL" id="BAIV01000037">
    <property type="protein sequence ID" value="GAE86122.1"/>
    <property type="molecule type" value="Genomic_DNA"/>
</dbReference>
<comment type="caution">
    <text evidence="1">The sequence shown here is derived from an EMBL/GenBank/DDBJ whole genome shotgun (WGS) entry which is preliminary data.</text>
</comment>
<reference evidence="1 2" key="1">
    <citation type="journal article" date="2014" name="Genome Announc.">
        <title>Draft Genome Sequence of Bacteroides reticulotermitis Strain JCM 10512T, Isolated from the Gut of a Termite.</title>
        <authorList>
            <person name="Yuki M."/>
            <person name="Oshima K."/>
            <person name="Suda W."/>
            <person name="Sakamoto M."/>
            <person name="Iida T."/>
            <person name="Hattori M."/>
            <person name="Ohkuma M."/>
        </authorList>
    </citation>
    <scope>NUCLEOTIDE SEQUENCE [LARGE SCALE GENOMIC DNA]</scope>
    <source>
        <strain evidence="1 2">JCM 10512</strain>
    </source>
</reference>
<protein>
    <submittedName>
        <fullName evidence="1">Conjugative transposon protein TraM</fullName>
    </submittedName>
</protein>
<accession>W4UZ69</accession>
<proteinExistence type="predicted"/>
<keyword evidence="2" id="KW-1185">Reference proteome</keyword>
<name>W4UZ69_9BACE</name>
<sequence>MSLLSAPMSNGEFISAYSKPRNLGFLTAAGNEGVQDKNSIRACVYQTVTLTGGKEVQIRLLEPCGRGKR</sequence>
<gene>
    <name evidence="1" type="ORF">JCM10512_4611</name>
</gene>
<dbReference type="STRING" id="1445607.JCM10512_4611"/>
<dbReference type="Proteomes" id="UP000019131">
    <property type="component" value="Unassembled WGS sequence"/>
</dbReference>
<dbReference type="AlphaFoldDB" id="W4UZ69"/>